<name>A0A450VRJ3_9GAMM</name>
<organism evidence="3">
    <name type="scientific">Candidatus Kentrum sp. FM</name>
    <dbReference type="NCBI Taxonomy" id="2126340"/>
    <lineage>
        <taxon>Bacteria</taxon>
        <taxon>Pseudomonadati</taxon>
        <taxon>Pseudomonadota</taxon>
        <taxon>Gammaproteobacteria</taxon>
        <taxon>Candidatus Kentrum</taxon>
    </lineage>
</organism>
<evidence type="ECO:0000313" key="1">
    <source>
        <dbReference type="EMBL" id="VFJ45749.1"/>
    </source>
</evidence>
<protein>
    <submittedName>
        <fullName evidence="3">Uncharacterized protein</fullName>
    </submittedName>
</protein>
<gene>
    <name evidence="1" type="ORF">BECKFM1743A_GA0114220_100292</name>
    <name evidence="3" type="ORF">BECKFM1743B_GA0114221_100402</name>
    <name evidence="2" type="ORF">BECKFM1743C_GA0114222_100322</name>
</gene>
<sequence>MSEKHLTPTQIEFLKRKAKELCRKDPTLSHNQALDLLAKEHGCNNWSILAKHHRPTSYPGLRFQRGTEDMRQALRVVGPPENPYRDTESRLDRAFRQVDDICESFVSAENAVTYAIDYVTTLLTVPRFHMYSASVVYHEMRCWLPYCAHPTETDNRILVNRYYKPVGRKSREWVDYGDFKHLILKLDADRLKEFSHDGTSESYLFYDGNPPWHSRKHAEGYLERLKILLHVMKH</sequence>
<reference evidence="3" key="1">
    <citation type="submission" date="2019-02" db="EMBL/GenBank/DDBJ databases">
        <authorList>
            <person name="Gruber-Vodicka R. H."/>
            <person name="Seah K. B. B."/>
        </authorList>
    </citation>
    <scope>NUCLEOTIDE SEQUENCE</scope>
    <source>
        <strain evidence="1">BECK_BZ163</strain>
        <strain evidence="3">BECK_BZ164</strain>
        <strain evidence="2">BECK_BZ165</strain>
    </source>
</reference>
<dbReference type="EMBL" id="CAADEZ010000029">
    <property type="protein sequence ID" value="VFJ45749.1"/>
    <property type="molecule type" value="Genomic_DNA"/>
</dbReference>
<accession>A0A450VRJ3</accession>
<proteinExistence type="predicted"/>
<dbReference type="EMBL" id="CAADFL010000040">
    <property type="protein sequence ID" value="VFK07392.1"/>
    <property type="molecule type" value="Genomic_DNA"/>
</dbReference>
<evidence type="ECO:0000313" key="2">
    <source>
        <dbReference type="EMBL" id="VFJ45950.1"/>
    </source>
</evidence>
<dbReference type="AlphaFoldDB" id="A0A450VRJ3"/>
<evidence type="ECO:0000313" key="3">
    <source>
        <dbReference type="EMBL" id="VFK07392.1"/>
    </source>
</evidence>
<dbReference type="EMBL" id="CAADFA010000032">
    <property type="protein sequence ID" value="VFJ45950.1"/>
    <property type="molecule type" value="Genomic_DNA"/>
</dbReference>